<name>A0A1F7WSM4_9BACT</name>
<evidence type="ECO:0000313" key="4">
    <source>
        <dbReference type="Proteomes" id="UP000178812"/>
    </source>
</evidence>
<dbReference type="GO" id="GO:0008829">
    <property type="term" value="F:dCTP deaminase activity"/>
    <property type="evidence" value="ECO:0007669"/>
    <property type="project" value="InterPro"/>
</dbReference>
<keyword evidence="1" id="KW-0378">Hydrolase</keyword>
<proteinExistence type="predicted"/>
<evidence type="ECO:0000256" key="2">
    <source>
        <dbReference type="ARBA" id="ARBA00023080"/>
    </source>
</evidence>
<accession>A0A1F7WSM4</accession>
<dbReference type="Pfam" id="PF22769">
    <property type="entry name" value="DCD"/>
    <property type="match status" value="1"/>
</dbReference>
<dbReference type="InterPro" id="IPR036157">
    <property type="entry name" value="dUTPase-like_sf"/>
</dbReference>
<dbReference type="PANTHER" id="PTHR42680:SF3">
    <property type="entry name" value="DCTP DEAMINASE"/>
    <property type="match status" value="1"/>
</dbReference>
<dbReference type="NCBIfam" id="TIGR02274">
    <property type="entry name" value="dCTP_deam"/>
    <property type="match status" value="1"/>
</dbReference>
<dbReference type="EMBL" id="MGFM01000021">
    <property type="protein sequence ID" value="OGM05792.1"/>
    <property type="molecule type" value="Genomic_DNA"/>
</dbReference>
<dbReference type="CDD" id="cd07557">
    <property type="entry name" value="trimeric_dUTPase"/>
    <property type="match status" value="1"/>
</dbReference>
<evidence type="ECO:0000256" key="1">
    <source>
        <dbReference type="ARBA" id="ARBA00022801"/>
    </source>
</evidence>
<reference evidence="3 4" key="1">
    <citation type="journal article" date="2016" name="Nat. Commun.">
        <title>Thousands of microbial genomes shed light on interconnected biogeochemical processes in an aquifer system.</title>
        <authorList>
            <person name="Anantharaman K."/>
            <person name="Brown C.T."/>
            <person name="Hug L.A."/>
            <person name="Sharon I."/>
            <person name="Castelle C.J."/>
            <person name="Probst A.J."/>
            <person name="Thomas B.C."/>
            <person name="Singh A."/>
            <person name="Wilkins M.J."/>
            <person name="Karaoz U."/>
            <person name="Brodie E.L."/>
            <person name="Williams K.H."/>
            <person name="Hubbard S.S."/>
            <person name="Banfield J.F."/>
        </authorList>
    </citation>
    <scope>NUCLEOTIDE SEQUENCE [LARGE SCALE GENOMIC DNA]</scope>
</reference>
<dbReference type="PANTHER" id="PTHR42680">
    <property type="entry name" value="DCTP DEAMINASE"/>
    <property type="match status" value="1"/>
</dbReference>
<dbReference type="InterPro" id="IPR011962">
    <property type="entry name" value="dCTP_deaminase"/>
</dbReference>
<dbReference type="InterPro" id="IPR033704">
    <property type="entry name" value="dUTPase_trimeric"/>
</dbReference>
<keyword evidence="2" id="KW-0546">Nucleotide metabolism</keyword>
<dbReference type="GO" id="GO:0006229">
    <property type="term" value="P:dUTP biosynthetic process"/>
    <property type="evidence" value="ECO:0007669"/>
    <property type="project" value="InterPro"/>
</dbReference>
<dbReference type="AlphaFoldDB" id="A0A1F7WSM4"/>
<protein>
    <submittedName>
        <fullName evidence="3">dCTP deaminase</fullName>
    </submittedName>
</protein>
<sequence>MAEIDNRLPIEAVYGTLPDWAIRDYIQKRKIIISPLLIDWEKKVDPVSIDLRLGIKIKILRQSEIPIDPRVGVTEEDYEEIDLLDKGSYVFNPGQFVIAETLERVTLPSDVKGVMEGKSSLARVGVGVFVTSARFDPGWDGNPVLELTNSGNRPFILLPEMKICAFSFERLMASAEEPYHGRYTRGDVHSLIHVDNGTDEPLSGLRN</sequence>
<dbReference type="SUPFAM" id="SSF51283">
    <property type="entry name" value="dUTPase-like"/>
    <property type="match status" value="1"/>
</dbReference>
<evidence type="ECO:0000313" key="3">
    <source>
        <dbReference type="EMBL" id="OGM05792.1"/>
    </source>
</evidence>
<dbReference type="Gene3D" id="2.70.40.10">
    <property type="match status" value="1"/>
</dbReference>
<organism evidence="3 4">
    <name type="scientific">Candidatus Woesebacteria bacterium GWB1_43_5</name>
    <dbReference type="NCBI Taxonomy" id="1802474"/>
    <lineage>
        <taxon>Bacteria</taxon>
        <taxon>Candidatus Woeseibacteriota</taxon>
    </lineage>
</organism>
<dbReference type="Proteomes" id="UP000178812">
    <property type="component" value="Unassembled WGS sequence"/>
</dbReference>
<comment type="caution">
    <text evidence="3">The sequence shown here is derived from an EMBL/GenBank/DDBJ whole genome shotgun (WGS) entry which is preliminary data.</text>
</comment>
<gene>
    <name evidence="3" type="ORF">A2125_02790</name>
</gene>